<dbReference type="PANTHER" id="PTHR42870">
    <property type="entry name" value="ACETYL-COA C-ACETYLTRANSFERASE"/>
    <property type="match status" value="1"/>
</dbReference>
<dbReference type="InterPro" id="IPR016039">
    <property type="entry name" value="Thiolase-like"/>
</dbReference>
<dbReference type="Pfam" id="PF22691">
    <property type="entry name" value="Thiolase_C_1"/>
    <property type="match status" value="1"/>
</dbReference>
<sequence>MKPILAIVGAAEAPSADLGTLTPAGLMAEATGVALGQTTLARTDIDGLLSASAYHYMPTMTLGEYLGIVPTYSDSTTVGGASFVSHLGHAAAAIRAGMCTTALIGYGSTQRTDGARMVRSMSEPSAYEAPHGGLWPIAGYALMAQRHMHEYGTTSEQLAEVAVAAREWALLNPASPAKDPLTVADVVGSPLVSDPLHRLDCCLVTNGGGAVIVTSPERAADVCENPVYVLSCAESHTARYVTGMADLTTSPAALTGPRALQQAGVGLSDIDVFEVYDSFTIAVLITLEGLGLCPKGTAGEFVADGRLRPGGALPLNTWGGGLSTRHPGMLGIFLIIEAVAQLRGLGGARQVPGAGTALVHGLGGVHMSGVTAVLANGATIR</sequence>
<dbReference type="SUPFAM" id="SSF53901">
    <property type="entry name" value="Thiolase-like"/>
    <property type="match status" value="2"/>
</dbReference>
<evidence type="ECO:0000313" key="2">
    <source>
        <dbReference type="EMBL" id="GAA1850524.1"/>
    </source>
</evidence>
<dbReference type="Proteomes" id="UP001500449">
    <property type="component" value="Unassembled WGS sequence"/>
</dbReference>
<dbReference type="NCBIfam" id="NF004811">
    <property type="entry name" value="PRK06158.1"/>
    <property type="match status" value="1"/>
</dbReference>
<keyword evidence="3" id="KW-1185">Reference proteome</keyword>
<name>A0ABN2N3D5_9PSEU</name>
<dbReference type="InterPro" id="IPR002155">
    <property type="entry name" value="Thiolase"/>
</dbReference>
<dbReference type="PANTHER" id="PTHR42870:SF1">
    <property type="entry name" value="NON-SPECIFIC LIPID-TRANSFER PROTEIN-LIKE 2"/>
    <property type="match status" value="1"/>
</dbReference>
<evidence type="ECO:0000259" key="1">
    <source>
        <dbReference type="Pfam" id="PF22691"/>
    </source>
</evidence>
<dbReference type="InterPro" id="IPR055140">
    <property type="entry name" value="Thiolase_C_2"/>
</dbReference>
<dbReference type="Gene3D" id="3.40.47.10">
    <property type="match status" value="1"/>
</dbReference>
<reference evidence="2 3" key="1">
    <citation type="journal article" date="2019" name="Int. J. Syst. Evol. Microbiol.">
        <title>The Global Catalogue of Microorganisms (GCM) 10K type strain sequencing project: providing services to taxonomists for standard genome sequencing and annotation.</title>
        <authorList>
            <consortium name="The Broad Institute Genomics Platform"/>
            <consortium name="The Broad Institute Genome Sequencing Center for Infectious Disease"/>
            <person name="Wu L."/>
            <person name="Ma J."/>
        </authorList>
    </citation>
    <scope>NUCLEOTIDE SEQUENCE [LARGE SCALE GENOMIC DNA]</scope>
    <source>
        <strain evidence="2 3">JCM 16009</strain>
    </source>
</reference>
<comment type="caution">
    <text evidence="2">The sequence shown here is derived from an EMBL/GenBank/DDBJ whole genome shotgun (WGS) entry which is preliminary data.</text>
</comment>
<organism evidence="2 3">
    <name type="scientific">Pseudonocardia ailaonensis</name>
    <dbReference type="NCBI Taxonomy" id="367279"/>
    <lineage>
        <taxon>Bacteria</taxon>
        <taxon>Bacillati</taxon>
        <taxon>Actinomycetota</taxon>
        <taxon>Actinomycetes</taxon>
        <taxon>Pseudonocardiales</taxon>
        <taxon>Pseudonocardiaceae</taxon>
        <taxon>Pseudonocardia</taxon>
    </lineage>
</organism>
<feature type="domain" description="Thiolase C-terminal" evidence="1">
    <location>
        <begin position="233"/>
        <end position="375"/>
    </location>
</feature>
<dbReference type="PIRSF" id="PIRSF000429">
    <property type="entry name" value="Ac-CoA_Ac_transf"/>
    <property type="match status" value="1"/>
</dbReference>
<evidence type="ECO:0000313" key="3">
    <source>
        <dbReference type="Proteomes" id="UP001500449"/>
    </source>
</evidence>
<accession>A0ABN2N3D5</accession>
<protein>
    <submittedName>
        <fullName evidence="2">Thiolase</fullName>
    </submittedName>
</protein>
<dbReference type="EMBL" id="BAAAQK010000009">
    <property type="protein sequence ID" value="GAA1850524.1"/>
    <property type="molecule type" value="Genomic_DNA"/>
</dbReference>
<dbReference type="CDD" id="cd00829">
    <property type="entry name" value="SCP-x_thiolase"/>
    <property type="match status" value="1"/>
</dbReference>
<gene>
    <name evidence="2" type="ORF">GCM10009836_32940</name>
</gene>
<dbReference type="RefSeq" id="WP_344417478.1">
    <property type="nucleotide sequence ID" value="NZ_BAAAQK010000009.1"/>
</dbReference>
<proteinExistence type="predicted"/>